<keyword evidence="4" id="KW-1185">Reference proteome</keyword>
<name>A0A918EM02_9ACTN</name>
<accession>A0A918EM02</accession>
<organism evidence="3 4">
    <name type="scientific">Streptomyces roseolilacinus</name>
    <dbReference type="NCBI Taxonomy" id="66904"/>
    <lineage>
        <taxon>Bacteria</taxon>
        <taxon>Bacillati</taxon>
        <taxon>Actinomycetota</taxon>
        <taxon>Actinomycetes</taxon>
        <taxon>Kitasatosporales</taxon>
        <taxon>Streptomycetaceae</taxon>
        <taxon>Streptomyces</taxon>
    </lineage>
</organism>
<dbReference type="RefSeq" id="WP_189534594.1">
    <property type="nucleotide sequence ID" value="NZ_BMSV01000006.1"/>
</dbReference>
<dbReference type="Proteomes" id="UP000654123">
    <property type="component" value="Unassembled WGS sequence"/>
</dbReference>
<evidence type="ECO:0008006" key="5">
    <source>
        <dbReference type="Google" id="ProtNLM"/>
    </source>
</evidence>
<feature type="compositionally biased region" description="Basic and acidic residues" evidence="1">
    <location>
        <begin position="31"/>
        <end position="42"/>
    </location>
</feature>
<evidence type="ECO:0000313" key="4">
    <source>
        <dbReference type="Proteomes" id="UP000654123"/>
    </source>
</evidence>
<reference evidence="3" key="1">
    <citation type="journal article" date="2014" name="Int. J. Syst. Evol. Microbiol.">
        <title>Complete genome sequence of Corynebacterium casei LMG S-19264T (=DSM 44701T), isolated from a smear-ripened cheese.</title>
        <authorList>
            <consortium name="US DOE Joint Genome Institute (JGI-PGF)"/>
            <person name="Walter F."/>
            <person name="Albersmeier A."/>
            <person name="Kalinowski J."/>
            <person name="Ruckert C."/>
        </authorList>
    </citation>
    <scope>NUCLEOTIDE SEQUENCE</scope>
    <source>
        <strain evidence="3">JCM 4335</strain>
    </source>
</reference>
<reference evidence="3" key="2">
    <citation type="submission" date="2020-09" db="EMBL/GenBank/DDBJ databases">
        <authorList>
            <person name="Sun Q."/>
            <person name="Ohkuma M."/>
        </authorList>
    </citation>
    <scope>NUCLEOTIDE SEQUENCE</scope>
    <source>
        <strain evidence="3">JCM 4335</strain>
    </source>
</reference>
<feature type="chain" id="PRO_5037333153" description="Secreted protein" evidence="2">
    <location>
        <begin position="25"/>
        <end position="195"/>
    </location>
</feature>
<dbReference type="EMBL" id="BMSV01000006">
    <property type="protein sequence ID" value="GGQ12205.1"/>
    <property type="molecule type" value="Genomic_DNA"/>
</dbReference>
<feature type="signal peptide" evidence="2">
    <location>
        <begin position="1"/>
        <end position="24"/>
    </location>
</feature>
<feature type="region of interest" description="Disordered" evidence="1">
    <location>
        <begin position="31"/>
        <end position="70"/>
    </location>
</feature>
<sequence length="195" mass="19222">MNLRMIGLGVVAVASTLLPMVALAGPADHPEAPAHALTDDGRVPGPGPSTVGDAARTAPASDRKSAPVGLLAETDGPSDTGAAGLVARCGPALVAPDGVEAQTCVLADGAGMWARTYHRNTGGAELRVSLSLMGPAGRTVRAHCVVPVGGEPGTCETPRDGGAGGIGDRTAVAEFAAGDDPGSPLLLRAGSNHQQ</sequence>
<evidence type="ECO:0000256" key="2">
    <source>
        <dbReference type="SAM" id="SignalP"/>
    </source>
</evidence>
<keyword evidence="2" id="KW-0732">Signal</keyword>
<evidence type="ECO:0000256" key="1">
    <source>
        <dbReference type="SAM" id="MobiDB-lite"/>
    </source>
</evidence>
<gene>
    <name evidence="3" type="ORF">GCM10010249_33560</name>
</gene>
<protein>
    <recommendedName>
        <fullName evidence="5">Secreted protein</fullName>
    </recommendedName>
</protein>
<dbReference type="AlphaFoldDB" id="A0A918EM02"/>
<evidence type="ECO:0000313" key="3">
    <source>
        <dbReference type="EMBL" id="GGQ12205.1"/>
    </source>
</evidence>
<comment type="caution">
    <text evidence="3">The sequence shown here is derived from an EMBL/GenBank/DDBJ whole genome shotgun (WGS) entry which is preliminary data.</text>
</comment>
<proteinExistence type="predicted"/>